<comment type="catalytic activity">
    <reaction evidence="9">
        <text>(S)-dihydroorotate + A = orotate + AH2</text>
        <dbReference type="Rhea" id="RHEA:18073"/>
        <dbReference type="ChEBI" id="CHEBI:13193"/>
        <dbReference type="ChEBI" id="CHEBI:17499"/>
        <dbReference type="ChEBI" id="CHEBI:30839"/>
        <dbReference type="ChEBI" id="CHEBI:30864"/>
    </reaction>
</comment>
<dbReference type="GO" id="GO:0006207">
    <property type="term" value="P:'de novo' pyrimidine nucleobase biosynthetic process"/>
    <property type="evidence" value="ECO:0007669"/>
    <property type="project" value="TreeGrafter"/>
</dbReference>
<comment type="subcellular location">
    <subcellularLocation>
        <location evidence="1 9">Cytoplasm</location>
    </subcellularLocation>
</comment>
<proteinExistence type="inferred from homology"/>
<comment type="similarity">
    <text evidence="3 9">Belongs to the dihydroorotate dehydrogenase family. Type 1 subfamily.</text>
</comment>
<evidence type="ECO:0000256" key="6">
    <source>
        <dbReference type="ARBA" id="ARBA00022643"/>
    </source>
</evidence>
<dbReference type="GO" id="GO:0044205">
    <property type="term" value="P:'de novo' UMP biosynthetic process"/>
    <property type="evidence" value="ECO:0007669"/>
    <property type="project" value="UniProtKB-UniRule"/>
</dbReference>
<reference evidence="11" key="1">
    <citation type="submission" date="2015-04" db="EMBL/GenBank/DDBJ databases">
        <authorList>
            <person name="Syromyatnikov M.Y."/>
            <person name="Popov V.N."/>
        </authorList>
    </citation>
    <scope>NUCLEOTIDE SEQUENCE</scope>
    <source>
        <strain evidence="11">MO-1</strain>
    </source>
</reference>
<dbReference type="HAMAP" id="MF_00224">
    <property type="entry name" value="DHO_dh_type1"/>
    <property type="match status" value="1"/>
</dbReference>
<feature type="binding site" evidence="9">
    <location>
        <position position="26"/>
    </location>
    <ligand>
        <name>FMN</name>
        <dbReference type="ChEBI" id="CHEBI:58210"/>
    </ligand>
</feature>
<comment type="caution">
    <text evidence="9">Lacks conserved residue(s) required for the propagation of feature annotation.</text>
</comment>
<dbReference type="AlphaFoldDB" id="A0A1S7LQ96"/>
<feature type="binding site" evidence="9">
    <location>
        <begin position="199"/>
        <end position="200"/>
    </location>
    <ligand>
        <name>substrate</name>
    </ligand>
</feature>
<dbReference type="InterPro" id="IPR033888">
    <property type="entry name" value="DHOD_1B"/>
</dbReference>
<dbReference type="GO" id="GO:0004152">
    <property type="term" value="F:dihydroorotate dehydrogenase activity"/>
    <property type="evidence" value="ECO:0007669"/>
    <property type="project" value="UniProtKB-UniRule"/>
</dbReference>
<feature type="domain" description="Dihydroorotate dehydrogenase catalytic" evidence="10">
    <location>
        <begin position="9"/>
        <end position="293"/>
    </location>
</feature>
<feature type="binding site" evidence="9">
    <location>
        <position position="134"/>
    </location>
    <ligand>
        <name>substrate</name>
    </ligand>
</feature>
<keyword evidence="5 9" id="KW-0285">Flavoprotein</keyword>
<dbReference type="InterPro" id="IPR005720">
    <property type="entry name" value="Dihydroorotate_DH_cat"/>
</dbReference>
<dbReference type="Pfam" id="PF01180">
    <property type="entry name" value="DHO_dh"/>
    <property type="match status" value="1"/>
</dbReference>
<evidence type="ECO:0000256" key="2">
    <source>
        <dbReference type="ARBA" id="ARBA00004725"/>
    </source>
</evidence>
<organism evidence="11">
    <name type="scientific">Magnetococcus massalia (strain MO-1)</name>
    <dbReference type="NCBI Taxonomy" id="451514"/>
    <lineage>
        <taxon>Bacteria</taxon>
        <taxon>Pseudomonadati</taxon>
        <taxon>Pseudomonadota</taxon>
        <taxon>Magnetococcia</taxon>
        <taxon>Magnetococcales</taxon>
        <taxon>Magnetococcaceae</taxon>
        <taxon>Magnetococcus</taxon>
    </lineage>
</organism>
<sequence length="316" mass="33184">MTVQVSSKLQVNLAGIPMRTPLVLLSGCVAFGEELLELEGFDFNAIGAICLKGTTLQAKRGNVPHRLAETPGGMLNAIGLQNPGARVVVDEILPRLTRQIDTPLIANISGSTVEQYGEIAQIFDNSPVAGIEINISCPNVKEGGIAFGSDPEMAAQVVEMVRKSTAKPVITKLSPNVTDIGLVAKRSIEAGSDALSVMNTLMGMAIDTRGRKPILGNVQGGLSGPAVKPVALLKVWQTYQIAKQHNIPILGQGGVADHDDVIAFFLAGSSAVGICTSLFRNPLLPVEMRSALHDAVHEQGVDSIAELTGALRVEGS</sequence>
<keyword evidence="4 9" id="KW-0963">Cytoplasm</keyword>
<evidence type="ECO:0000256" key="4">
    <source>
        <dbReference type="ARBA" id="ARBA00022490"/>
    </source>
</evidence>
<protein>
    <recommendedName>
        <fullName evidence="9">Dihydroorotate dehydrogenase</fullName>
        <shortName evidence="9">DHOD</shortName>
        <shortName evidence="9">DHODase</shortName>
        <shortName evidence="9">DHOdehase</shortName>
        <ecNumber evidence="9">1.3.-.-</ecNumber>
    </recommendedName>
</protein>
<dbReference type="InterPro" id="IPR012135">
    <property type="entry name" value="Dihydroorotate_DH_1_2"/>
</dbReference>
<accession>A0A1S7LQ96</accession>
<gene>
    <name evidence="9 11" type="primary">pyrD</name>
    <name evidence="11" type="ORF">MAGMO_3807</name>
</gene>
<dbReference type="InterPro" id="IPR049622">
    <property type="entry name" value="Dihydroorotate_DH_I"/>
</dbReference>
<dbReference type="InterPro" id="IPR050074">
    <property type="entry name" value="DHO_dehydrogenase"/>
</dbReference>
<name>A0A1S7LQ96_MAGMO</name>
<feature type="binding site" evidence="9">
    <location>
        <position position="107"/>
    </location>
    <ligand>
        <name>FMN</name>
        <dbReference type="ChEBI" id="CHEBI:58210"/>
    </ligand>
</feature>
<dbReference type="InterPro" id="IPR024920">
    <property type="entry name" value="Dihydroorotate_DH_1"/>
</dbReference>
<dbReference type="InterPro" id="IPR013785">
    <property type="entry name" value="Aldolase_TIM"/>
</dbReference>
<dbReference type="SUPFAM" id="SSF51395">
    <property type="entry name" value="FMN-linked oxidoreductases"/>
    <property type="match status" value="1"/>
</dbReference>
<comment type="pathway">
    <text evidence="2 9">Pyrimidine metabolism; UMP biosynthesis via de novo pathway.</text>
</comment>
<feature type="binding site" evidence="9">
    <location>
        <begin position="253"/>
        <end position="254"/>
    </location>
    <ligand>
        <name>FMN</name>
        <dbReference type="ChEBI" id="CHEBI:58210"/>
    </ligand>
</feature>
<feature type="binding site" evidence="9">
    <location>
        <begin position="52"/>
        <end position="53"/>
    </location>
    <ligand>
        <name>FMN</name>
        <dbReference type="ChEBI" id="CHEBI:58210"/>
    </ligand>
</feature>
<feature type="binding site" evidence="9">
    <location>
        <position position="172"/>
    </location>
    <ligand>
        <name>FMN</name>
        <dbReference type="ChEBI" id="CHEBI:58210"/>
    </ligand>
</feature>
<evidence type="ECO:0000256" key="3">
    <source>
        <dbReference type="ARBA" id="ARBA00008008"/>
    </source>
</evidence>
<feature type="binding site" evidence="9">
    <location>
        <position position="134"/>
    </location>
    <ligand>
        <name>FMN</name>
        <dbReference type="ChEBI" id="CHEBI:58210"/>
    </ligand>
</feature>
<dbReference type="UniPathway" id="UPA00070"/>
<evidence type="ECO:0000313" key="11">
    <source>
        <dbReference type="EMBL" id="CRH07936.1"/>
    </source>
</evidence>
<keyword evidence="6 9" id="KW-0288">FMN</keyword>
<evidence type="ECO:0000256" key="1">
    <source>
        <dbReference type="ARBA" id="ARBA00004496"/>
    </source>
</evidence>
<dbReference type="PIRSF" id="PIRSF000164">
    <property type="entry name" value="DHO_oxidase"/>
    <property type="match status" value="1"/>
</dbReference>
<feature type="binding site" evidence="9">
    <location>
        <position position="52"/>
    </location>
    <ligand>
        <name>substrate</name>
    </ligand>
</feature>
<dbReference type="EMBL" id="LO017727">
    <property type="protein sequence ID" value="CRH07936.1"/>
    <property type="molecule type" value="Genomic_DNA"/>
</dbReference>
<dbReference type="NCBIfam" id="TIGR01037">
    <property type="entry name" value="pyrD_sub1_fam"/>
    <property type="match status" value="1"/>
</dbReference>
<evidence type="ECO:0000256" key="9">
    <source>
        <dbReference type="HAMAP-Rule" id="MF_00224"/>
    </source>
</evidence>
<dbReference type="PANTHER" id="PTHR48109:SF1">
    <property type="entry name" value="DIHYDROOROTATE DEHYDROGENASE (FUMARATE)"/>
    <property type="match status" value="1"/>
</dbReference>
<evidence type="ECO:0000256" key="8">
    <source>
        <dbReference type="ARBA" id="ARBA00023002"/>
    </source>
</evidence>
<dbReference type="NCBIfam" id="NF005574">
    <property type="entry name" value="PRK07259.1"/>
    <property type="match status" value="1"/>
</dbReference>
<feature type="binding site" evidence="9">
    <location>
        <begin position="76"/>
        <end position="80"/>
    </location>
    <ligand>
        <name>substrate</name>
    </ligand>
</feature>
<feature type="active site" description="Nucleophile" evidence="9">
    <location>
        <position position="137"/>
    </location>
</feature>
<dbReference type="EC" id="1.3.-.-" evidence="9"/>
<feature type="binding site" evidence="9">
    <location>
        <position position="224"/>
    </location>
    <ligand>
        <name>FMN</name>
        <dbReference type="ChEBI" id="CHEBI:58210"/>
    </ligand>
</feature>
<keyword evidence="7 9" id="KW-0665">Pyrimidine biosynthesis</keyword>
<keyword evidence="8 9" id="KW-0560">Oxidoreductase</keyword>
<comment type="cofactor">
    <cofactor evidence="9">
        <name>FMN</name>
        <dbReference type="ChEBI" id="CHEBI:58210"/>
    </cofactor>
    <text evidence="9">Binds 1 FMN per subunit.</text>
</comment>
<dbReference type="CDD" id="cd04740">
    <property type="entry name" value="DHOD_1B_like"/>
    <property type="match status" value="1"/>
</dbReference>
<dbReference type="PANTHER" id="PTHR48109">
    <property type="entry name" value="DIHYDROOROTATE DEHYDROGENASE (QUINONE), MITOCHONDRIAL-RELATED"/>
    <property type="match status" value="1"/>
</dbReference>
<comment type="function">
    <text evidence="9">Catalyzes the conversion of dihydroorotate to orotate.</text>
</comment>
<evidence type="ECO:0000256" key="7">
    <source>
        <dbReference type="ARBA" id="ARBA00022975"/>
    </source>
</evidence>
<dbReference type="GO" id="GO:0005737">
    <property type="term" value="C:cytoplasm"/>
    <property type="evidence" value="ECO:0007669"/>
    <property type="project" value="UniProtKB-SubCell"/>
</dbReference>
<evidence type="ECO:0000256" key="5">
    <source>
        <dbReference type="ARBA" id="ARBA00022630"/>
    </source>
</evidence>
<dbReference type="Gene3D" id="3.20.20.70">
    <property type="entry name" value="Aldolase class I"/>
    <property type="match status" value="1"/>
</dbReference>
<evidence type="ECO:0000259" key="10">
    <source>
        <dbReference type="Pfam" id="PF01180"/>
    </source>
</evidence>